<dbReference type="RefSeq" id="XP_040642816.1">
    <property type="nucleotide sequence ID" value="XM_040779570.1"/>
</dbReference>
<keyword evidence="2" id="KW-1185">Reference proteome</keyword>
<dbReference type="Proteomes" id="UP000019804">
    <property type="component" value="Unassembled WGS sequence"/>
</dbReference>
<dbReference type="SUPFAM" id="SSF52540">
    <property type="entry name" value="P-loop containing nucleoside triphosphate hydrolases"/>
    <property type="match status" value="1"/>
</dbReference>
<protein>
    <recommendedName>
        <fullName evidence="3">P-loop containing nucleoside triphosphate hydrolase protein</fullName>
    </recommendedName>
</protein>
<dbReference type="PANTHER" id="PTHR36978:SF4">
    <property type="entry name" value="P-LOOP CONTAINING NUCLEOSIDE TRIPHOSPHATE HYDROLASE PROTEIN"/>
    <property type="match status" value="1"/>
</dbReference>
<organism evidence="1 2">
    <name type="scientific">Aspergillus ruber (strain CBS 135680)</name>
    <dbReference type="NCBI Taxonomy" id="1388766"/>
    <lineage>
        <taxon>Eukaryota</taxon>
        <taxon>Fungi</taxon>
        <taxon>Dikarya</taxon>
        <taxon>Ascomycota</taxon>
        <taxon>Pezizomycotina</taxon>
        <taxon>Eurotiomycetes</taxon>
        <taxon>Eurotiomycetidae</taxon>
        <taxon>Eurotiales</taxon>
        <taxon>Aspergillaceae</taxon>
        <taxon>Aspergillus</taxon>
        <taxon>Aspergillus subgen. Aspergillus</taxon>
    </lineage>
</organism>
<evidence type="ECO:0000313" key="2">
    <source>
        <dbReference type="Proteomes" id="UP000019804"/>
    </source>
</evidence>
<proteinExistence type="predicted"/>
<sequence length="305" mass="35646">MATYQFHDVVKTVTRIDRRNGKRQVPMKVLALGLCRTGTDSLRQALRALGYNDTYHGYMAALENPRDCELWYEALRAKYDGVGKPFGREDFDQLLGNCQAVCDFPAAAFSKELIEAYPEAKVILTERDVDEWHSSVKRTFQPLLFHPLFPLMQLLENLFVMHTRWLRPTWTKIWTHYFNDNFEANGRKAFEAHYASVKEMVPPENLLVYKVSEGWEPLCKFLGQPVPPQPYPTGNRVSVFQQRFRDAIFYNGKEMIEKLGKMMAFYLCFNWVFKKFTKRSLVDMAGSVGLRLMVRLLLFRRKSVQ</sequence>
<reference evidence="2" key="1">
    <citation type="journal article" date="2014" name="Nat. Commun.">
        <title>Genomic adaptations of the halophilic Dead Sea filamentous fungus Eurotium rubrum.</title>
        <authorList>
            <person name="Kis-Papo T."/>
            <person name="Weig A.R."/>
            <person name="Riley R."/>
            <person name="Persoh D."/>
            <person name="Salamov A."/>
            <person name="Sun H."/>
            <person name="Lipzen A."/>
            <person name="Wasser S.P."/>
            <person name="Rambold G."/>
            <person name="Grigoriev I.V."/>
            <person name="Nevo E."/>
        </authorList>
    </citation>
    <scope>NUCLEOTIDE SEQUENCE [LARGE SCALE GENOMIC DNA]</scope>
    <source>
        <strain evidence="2">CBS 135680</strain>
    </source>
</reference>
<accession>A0A017SQ87</accession>
<dbReference type="InterPro" id="IPR040632">
    <property type="entry name" value="Sulfotransfer_4"/>
</dbReference>
<dbReference type="GeneID" id="63694694"/>
<dbReference type="InterPro" id="IPR027417">
    <property type="entry name" value="P-loop_NTPase"/>
</dbReference>
<evidence type="ECO:0000313" key="1">
    <source>
        <dbReference type="EMBL" id="EYE99128.1"/>
    </source>
</evidence>
<evidence type="ECO:0008006" key="3">
    <source>
        <dbReference type="Google" id="ProtNLM"/>
    </source>
</evidence>
<dbReference type="PANTHER" id="PTHR36978">
    <property type="entry name" value="P-LOOP CONTAINING NUCLEOTIDE TRIPHOSPHATE HYDROLASE"/>
    <property type="match status" value="1"/>
</dbReference>
<name>A0A017SQ87_ASPRC</name>
<dbReference type="Gene3D" id="3.40.50.300">
    <property type="entry name" value="P-loop containing nucleotide triphosphate hydrolases"/>
    <property type="match status" value="1"/>
</dbReference>
<gene>
    <name evidence="1" type="ORF">EURHEDRAFT_383304</name>
</gene>
<dbReference type="EMBL" id="KK088412">
    <property type="protein sequence ID" value="EYE99128.1"/>
    <property type="molecule type" value="Genomic_DNA"/>
</dbReference>
<dbReference type="AlphaFoldDB" id="A0A017SQ87"/>
<dbReference type="OrthoDB" id="408152at2759"/>
<dbReference type="HOGENOM" id="CLU_061199_0_1_1"/>
<dbReference type="Pfam" id="PF17784">
    <property type="entry name" value="Sulfotransfer_4"/>
    <property type="match status" value="1"/>
</dbReference>
<dbReference type="STRING" id="1388766.A0A017SQ87"/>